<comment type="function">
    <text evidence="13">Potassium channel.</text>
</comment>
<reference evidence="16 17" key="1">
    <citation type="journal article" date="2022" name="Nat. Plants">
        <title>Genomes of leafy and leafless Platanthera orchids illuminate the evolution of mycoheterotrophy.</title>
        <authorList>
            <person name="Li M.H."/>
            <person name="Liu K.W."/>
            <person name="Li Z."/>
            <person name="Lu H.C."/>
            <person name="Ye Q.L."/>
            <person name="Zhang D."/>
            <person name="Wang J.Y."/>
            <person name="Li Y.F."/>
            <person name="Zhong Z.M."/>
            <person name="Liu X."/>
            <person name="Yu X."/>
            <person name="Liu D.K."/>
            <person name="Tu X.D."/>
            <person name="Liu B."/>
            <person name="Hao Y."/>
            <person name="Liao X.Y."/>
            <person name="Jiang Y.T."/>
            <person name="Sun W.H."/>
            <person name="Chen J."/>
            <person name="Chen Y.Q."/>
            <person name="Ai Y."/>
            <person name="Zhai J.W."/>
            <person name="Wu S.S."/>
            <person name="Zhou Z."/>
            <person name="Hsiao Y.Y."/>
            <person name="Wu W.L."/>
            <person name="Chen Y.Y."/>
            <person name="Lin Y.F."/>
            <person name="Hsu J.L."/>
            <person name="Li C.Y."/>
            <person name="Wang Z.W."/>
            <person name="Zhao X."/>
            <person name="Zhong W.Y."/>
            <person name="Ma X.K."/>
            <person name="Ma L."/>
            <person name="Huang J."/>
            <person name="Chen G.Z."/>
            <person name="Huang M.Z."/>
            <person name="Huang L."/>
            <person name="Peng D.H."/>
            <person name="Luo Y.B."/>
            <person name="Zou S.Q."/>
            <person name="Chen S.P."/>
            <person name="Lan S."/>
            <person name="Tsai W.C."/>
            <person name="Van de Peer Y."/>
            <person name="Liu Z.J."/>
        </authorList>
    </citation>
    <scope>NUCLEOTIDE SEQUENCE [LARGE SCALE GENOMIC DNA]</scope>
    <source>
        <strain evidence="16">Lor287</strain>
    </source>
</reference>
<dbReference type="InterPro" id="IPR003938">
    <property type="entry name" value="K_chnl_volt-dep_EAG/ELK/ERG"/>
</dbReference>
<evidence type="ECO:0000259" key="14">
    <source>
        <dbReference type="PROSITE" id="PS50042"/>
    </source>
</evidence>
<organism evidence="16 17">
    <name type="scientific">Platanthera zijinensis</name>
    <dbReference type="NCBI Taxonomy" id="2320716"/>
    <lineage>
        <taxon>Eukaryota</taxon>
        <taxon>Viridiplantae</taxon>
        <taxon>Streptophyta</taxon>
        <taxon>Embryophyta</taxon>
        <taxon>Tracheophyta</taxon>
        <taxon>Spermatophyta</taxon>
        <taxon>Magnoliopsida</taxon>
        <taxon>Liliopsida</taxon>
        <taxon>Asparagales</taxon>
        <taxon>Orchidaceae</taxon>
        <taxon>Orchidoideae</taxon>
        <taxon>Orchideae</taxon>
        <taxon>Orchidinae</taxon>
        <taxon>Platanthera</taxon>
    </lineage>
</organism>
<keyword evidence="11 13" id="KW-0472">Membrane</keyword>
<dbReference type="PANTHER" id="PTHR45743:SF27">
    <property type="entry name" value="POTASSIUM CHANNEL KAT3"/>
    <property type="match status" value="1"/>
</dbReference>
<evidence type="ECO:0000313" key="16">
    <source>
        <dbReference type="EMBL" id="KAK8951290.1"/>
    </source>
</evidence>
<evidence type="ECO:0000256" key="5">
    <source>
        <dbReference type="ARBA" id="ARBA00022692"/>
    </source>
</evidence>
<dbReference type="FunFam" id="1.10.287.70:FF:000123">
    <property type="entry name" value="Potassium channel KAT3"/>
    <property type="match status" value="1"/>
</dbReference>
<evidence type="ECO:0000256" key="11">
    <source>
        <dbReference type="ARBA" id="ARBA00023136"/>
    </source>
</evidence>
<keyword evidence="9 13" id="KW-1133">Transmembrane helix</keyword>
<evidence type="ECO:0000256" key="8">
    <source>
        <dbReference type="ARBA" id="ARBA00022958"/>
    </source>
</evidence>
<feature type="transmembrane region" description="Helical" evidence="13">
    <location>
        <begin position="133"/>
        <end position="154"/>
    </location>
</feature>
<dbReference type="SMART" id="SM00100">
    <property type="entry name" value="cNMP"/>
    <property type="match status" value="1"/>
</dbReference>
<dbReference type="Pfam" id="PF11834">
    <property type="entry name" value="KHA"/>
    <property type="match status" value="1"/>
</dbReference>
<accession>A0AAP0BX17</accession>
<dbReference type="SUPFAM" id="SSF51206">
    <property type="entry name" value="cAMP-binding domain-like"/>
    <property type="match status" value="1"/>
</dbReference>
<feature type="transmembrane region" description="Helical" evidence="13">
    <location>
        <begin position="88"/>
        <end position="112"/>
    </location>
</feature>
<feature type="transmembrane region" description="Helical" evidence="13">
    <location>
        <begin position="160"/>
        <end position="179"/>
    </location>
</feature>
<feature type="domain" description="KHA" evidence="15">
    <location>
        <begin position="557"/>
        <end position="643"/>
    </location>
</feature>
<sequence>MAGGEARCERTRPVQTPGEERSFEEVLSSFAVFGMSINADENFPQLKKNIIAPFDRRYRRWQTFVVLLVAYSAWASPFMLAFEKVATTNAIIIIDLVVDGFFTIDIVSTFFVAYLDESTYLLVDEHTKIASRYLMTPGFALDVASTLPFQLMYIISGKNIYRTVFGMLSLLRLWRLRRVSEMFARLEKDTRFSYFWTRSVKLIVVTLFVLHSTACLHYWMAYHDRLSKKTWLGDLVPNFKEQSIWLGYIYAIYFSISTLTTVGYGDLHAENTSEKIFGIFLMLFNIGFTSYIIGNITNLIVHEATRTSVMRDNSHEVSRYARKNRLPNILRAQMMQHVQLKLKTVELQQEGVLANLPKAIRLNITRHLFQQTVESAYLFKGVSEKFKTHLVDEMQVEYFPSKVNIIQQMEIPADFYIVVTGELEVLTNEDGIEKLWSNLQPADMAGEIGVIFNIPQPFTVRSKNICQVVRIGNSHFSQIVELHIEEGKMILSNFLQFLAGLNEEILKKVHFAKELKHKLDDFRVLAEDEQDHDTRHVKSTGTPLNCANITPSEFRKRVVIHAHHPDKMDNTKGEISKLIYLPDSVEDLLKLAEKTFGRMPVKVLTIDGVEVEDLAVIRDDDQLFLCWNKQTLGQGHPTQQISTLV</sequence>
<evidence type="ECO:0000256" key="10">
    <source>
        <dbReference type="ARBA" id="ARBA00023065"/>
    </source>
</evidence>
<keyword evidence="5 13" id="KW-0812">Transmembrane</keyword>
<keyword evidence="8 13" id="KW-0630">Potassium</keyword>
<keyword evidence="3 13" id="KW-0813">Transport</keyword>
<evidence type="ECO:0000256" key="12">
    <source>
        <dbReference type="ARBA" id="ARBA00023303"/>
    </source>
</evidence>
<feature type="domain" description="Cyclic nucleotide-binding" evidence="14">
    <location>
        <begin position="378"/>
        <end position="497"/>
    </location>
</feature>
<dbReference type="CDD" id="cd00038">
    <property type="entry name" value="CAP_ED"/>
    <property type="match status" value="1"/>
</dbReference>
<dbReference type="InterPro" id="IPR014710">
    <property type="entry name" value="RmlC-like_jellyroll"/>
</dbReference>
<comment type="similarity">
    <text evidence="2 13">Belongs to the potassium channel family. Plant (TC 1.A.1.4) subfamily.</text>
</comment>
<feature type="transmembrane region" description="Helical" evidence="13">
    <location>
        <begin position="64"/>
        <end position="82"/>
    </location>
</feature>
<name>A0AAP0BX17_9ASPA</name>
<dbReference type="SUPFAM" id="SSF81324">
    <property type="entry name" value="Voltage-gated potassium channels"/>
    <property type="match status" value="1"/>
</dbReference>
<dbReference type="PROSITE" id="PS50042">
    <property type="entry name" value="CNMP_BINDING_3"/>
    <property type="match status" value="1"/>
</dbReference>
<dbReference type="AlphaFoldDB" id="A0AAP0BX17"/>
<dbReference type="PRINTS" id="PR01463">
    <property type="entry name" value="EAGCHANLFMLY"/>
</dbReference>
<comment type="domain">
    <text evidence="13">The KHA domain (rich in hydrophobic and acidic residues) present in the C-terminal part is likely to be important for tetramerization.</text>
</comment>
<comment type="domain">
    <text evidence="13">The segment S4 is probably the voltage-sensor and is characterized by a series of positively charged amino acids. The pore-forming region H5 is enclosed by the transmembrane segments S5 and S6 in the Shaker-type (1P/6TM) and contains the GYGD signature motif which seems to be involved in potassium selectivity.</text>
</comment>
<keyword evidence="12 13" id="KW-0407">Ion channel</keyword>
<dbReference type="InterPro" id="IPR021789">
    <property type="entry name" value="KHA_dom"/>
</dbReference>
<dbReference type="Gene3D" id="2.60.120.10">
    <property type="entry name" value="Jelly Rolls"/>
    <property type="match status" value="1"/>
</dbReference>
<evidence type="ECO:0000256" key="9">
    <source>
        <dbReference type="ARBA" id="ARBA00022989"/>
    </source>
</evidence>
<gene>
    <name evidence="16" type="primary">KAT3</name>
    <name evidence="16" type="ORF">KSP39_PZI004679</name>
</gene>
<keyword evidence="6 13" id="KW-0631">Potassium channel</keyword>
<dbReference type="Pfam" id="PF00520">
    <property type="entry name" value="Ion_trans"/>
    <property type="match status" value="1"/>
</dbReference>
<feature type="transmembrane region" description="Helical" evidence="13">
    <location>
        <begin position="200"/>
        <end position="222"/>
    </location>
</feature>
<evidence type="ECO:0000259" key="15">
    <source>
        <dbReference type="PROSITE" id="PS51490"/>
    </source>
</evidence>
<dbReference type="GO" id="GO:0005249">
    <property type="term" value="F:voltage-gated potassium channel activity"/>
    <property type="evidence" value="ECO:0007669"/>
    <property type="project" value="UniProtKB-UniRule"/>
</dbReference>
<dbReference type="Gene3D" id="1.10.287.70">
    <property type="match status" value="1"/>
</dbReference>
<dbReference type="InterPro" id="IPR000595">
    <property type="entry name" value="cNMP-bd_dom"/>
</dbReference>
<evidence type="ECO:0000256" key="7">
    <source>
        <dbReference type="ARBA" id="ARBA00022882"/>
    </source>
</evidence>
<dbReference type="InterPro" id="IPR005821">
    <property type="entry name" value="Ion_trans_dom"/>
</dbReference>
<evidence type="ECO:0000256" key="3">
    <source>
        <dbReference type="ARBA" id="ARBA00022448"/>
    </source>
</evidence>
<comment type="caution">
    <text evidence="13">Lacks conserved residue(s) required for the propagation of feature annotation.</text>
</comment>
<dbReference type="Proteomes" id="UP001418222">
    <property type="component" value="Unassembled WGS sequence"/>
</dbReference>
<evidence type="ECO:0000256" key="13">
    <source>
        <dbReference type="RuleBase" id="RU369015"/>
    </source>
</evidence>
<comment type="caution">
    <text evidence="16">The sequence shown here is derived from an EMBL/GenBank/DDBJ whole genome shotgun (WGS) entry which is preliminary data.</text>
</comment>
<evidence type="ECO:0000256" key="6">
    <source>
        <dbReference type="ARBA" id="ARBA00022826"/>
    </source>
</evidence>
<keyword evidence="7 13" id="KW-0851">Voltage-gated channel</keyword>
<comment type="subcellular location">
    <subcellularLocation>
        <location evidence="1 13">Membrane</location>
        <topology evidence="1 13">Multi-pass membrane protein</topology>
    </subcellularLocation>
</comment>
<keyword evidence="4 13" id="KW-0633">Potassium transport</keyword>
<dbReference type="PANTHER" id="PTHR45743">
    <property type="entry name" value="POTASSIUM CHANNEL AKT1"/>
    <property type="match status" value="1"/>
</dbReference>
<evidence type="ECO:0000256" key="1">
    <source>
        <dbReference type="ARBA" id="ARBA00004141"/>
    </source>
</evidence>
<evidence type="ECO:0000256" key="2">
    <source>
        <dbReference type="ARBA" id="ARBA00007929"/>
    </source>
</evidence>
<dbReference type="PROSITE" id="PS51490">
    <property type="entry name" value="KHA"/>
    <property type="match status" value="1"/>
</dbReference>
<keyword evidence="10 13" id="KW-0406">Ion transport</keyword>
<evidence type="ECO:0000313" key="17">
    <source>
        <dbReference type="Proteomes" id="UP001418222"/>
    </source>
</evidence>
<protein>
    <recommendedName>
        <fullName evidence="13">Potassium channel</fullName>
    </recommendedName>
</protein>
<feature type="transmembrane region" description="Helical" evidence="13">
    <location>
        <begin position="276"/>
        <end position="294"/>
    </location>
</feature>
<dbReference type="InterPro" id="IPR018490">
    <property type="entry name" value="cNMP-bd_dom_sf"/>
</dbReference>
<dbReference type="GO" id="GO:0034702">
    <property type="term" value="C:monoatomic ion channel complex"/>
    <property type="evidence" value="ECO:0007669"/>
    <property type="project" value="UniProtKB-KW"/>
</dbReference>
<evidence type="ECO:0000256" key="4">
    <source>
        <dbReference type="ARBA" id="ARBA00022538"/>
    </source>
</evidence>
<dbReference type="FunFam" id="2.60.120.10:FF:000074">
    <property type="entry name" value="Potassium channel KAT2"/>
    <property type="match status" value="1"/>
</dbReference>
<dbReference type="Pfam" id="PF00027">
    <property type="entry name" value="cNMP_binding"/>
    <property type="match status" value="1"/>
</dbReference>
<dbReference type="InterPro" id="IPR045319">
    <property type="entry name" value="KAT/AKT"/>
</dbReference>
<feature type="transmembrane region" description="Helical" evidence="13">
    <location>
        <begin position="242"/>
        <end position="264"/>
    </location>
</feature>
<comment type="subunit">
    <text evidence="13">The potassium channel is composed of a homo- or heterotetrameric complex of pore-forming subunits.</text>
</comment>
<proteinExistence type="inferred from homology"/>
<keyword evidence="17" id="KW-1185">Reference proteome</keyword>
<dbReference type="EMBL" id="JBBWWQ010000003">
    <property type="protein sequence ID" value="KAK8951290.1"/>
    <property type="molecule type" value="Genomic_DNA"/>
</dbReference>